<evidence type="ECO:0000313" key="2">
    <source>
        <dbReference type="EMBL" id="UWZ85939.1"/>
    </source>
</evidence>
<evidence type="ECO:0000256" key="1">
    <source>
        <dbReference type="SAM" id="MobiDB-lite"/>
    </source>
</evidence>
<name>A0A9J7BSR9_9BACT</name>
<dbReference type="Proteomes" id="UP001059380">
    <property type="component" value="Chromosome"/>
</dbReference>
<protein>
    <submittedName>
        <fullName evidence="2">Uncharacterized protein</fullName>
    </submittedName>
</protein>
<accession>A0A9J7BSR9</accession>
<dbReference type="EMBL" id="CP093313">
    <property type="protein sequence ID" value="UWZ85939.1"/>
    <property type="molecule type" value="Genomic_DNA"/>
</dbReference>
<dbReference type="RefSeq" id="WP_260795572.1">
    <property type="nucleotide sequence ID" value="NZ_CP093313.1"/>
</dbReference>
<dbReference type="AlphaFoldDB" id="A0A9J7BSR9"/>
<gene>
    <name evidence="2" type="ORF">MOP44_08335</name>
</gene>
<organism evidence="2 3">
    <name type="scientific">Occallatibacter riparius</name>
    <dbReference type="NCBI Taxonomy" id="1002689"/>
    <lineage>
        <taxon>Bacteria</taxon>
        <taxon>Pseudomonadati</taxon>
        <taxon>Acidobacteriota</taxon>
        <taxon>Terriglobia</taxon>
        <taxon>Terriglobales</taxon>
        <taxon>Acidobacteriaceae</taxon>
        <taxon>Occallatibacter</taxon>
    </lineage>
</organism>
<feature type="region of interest" description="Disordered" evidence="1">
    <location>
        <begin position="1"/>
        <end position="27"/>
    </location>
</feature>
<keyword evidence="3" id="KW-1185">Reference proteome</keyword>
<reference evidence="2" key="1">
    <citation type="submission" date="2021-04" db="EMBL/GenBank/DDBJ databases">
        <title>Phylogenetic analysis of Acidobacteriaceae.</title>
        <authorList>
            <person name="Qiu L."/>
            <person name="Zhang Q."/>
        </authorList>
    </citation>
    <scope>NUCLEOTIDE SEQUENCE</scope>
    <source>
        <strain evidence="2">DSM 25168</strain>
    </source>
</reference>
<dbReference type="KEGG" id="orp:MOP44_08335"/>
<evidence type="ECO:0000313" key="3">
    <source>
        <dbReference type="Proteomes" id="UP001059380"/>
    </source>
</evidence>
<proteinExistence type="predicted"/>
<sequence>MDSGIPTTIAPGRPATDPTGRDSGAEGRIRCPLCFWEPRAEDRWMCSCRQTWNTFDTGGVCPGCLKQWTMTMCLSCHAWSEHSDWYPND</sequence>